<dbReference type="Proteomes" id="UP000014127">
    <property type="component" value="Unassembled WGS sequence"/>
</dbReference>
<organism evidence="1 2">
    <name type="scientific">Enterococcus dispar ATCC 51266</name>
    <dbReference type="NCBI Taxonomy" id="1139219"/>
    <lineage>
        <taxon>Bacteria</taxon>
        <taxon>Bacillati</taxon>
        <taxon>Bacillota</taxon>
        <taxon>Bacilli</taxon>
        <taxon>Lactobacillales</taxon>
        <taxon>Enterococcaceae</taxon>
        <taxon>Enterococcus</taxon>
    </lineage>
</organism>
<protein>
    <submittedName>
        <fullName evidence="1">Uncharacterized protein</fullName>
    </submittedName>
</protein>
<reference evidence="1 2" key="1">
    <citation type="submission" date="2013-03" db="EMBL/GenBank/DDBJ databases">
        <title>The Genome Sequence of Enterococcus dispar ATCC_51266 (Illumina only assembly).</title>
        <authorList>
            <consortium name="The Broad Institute Genomics Platform"/>
            <consortium name="The Broad Institute Genome Sequencing Center for Infectious Disease"/>
            <person name="Earl A."/>
            <person name="Russ C."/>
            <person name="Gilmore M."/>
            <person name="Surin D."/>
            <person name="Walker B."/>
            <person name="Young S."/>
            <person name="Zeng Q."/>
            <person name="Gargeya S."/>
            <person name="Fitzgerald M."/>
            <person name="Haas B."/>
            <person name="Abouelleil A."/>
            <person name="Allen A.W."/>
            <person name="Alvarado L."/>
            <person name="Arachchi H.M."/>
            <person name="Berlin A.M."/>
            <person name="Chapman S.B."/>
            <person name="Gainer-Dewar J."/>
            <person name="Goldberg J."/>
            <person name="Griggs A."/>
            <person name="Gujja S."/>
            <person name="Hansen M."/>
            <person name="Howarth C."/>
            <person name="Imamovic A."/>
            <person name="Ireland A."/>
            <person name="Larimer J."/>
            <person name="McCowan C."/>
            <person name="Murphy C."/>
            <person name="Pearson M."/>
            <person name="Poon T.W."/>
            <person name="Priest M."/>
            <person name="Roberts A."/>
            <person name="Saif S."/>
            <person name="Shea T."/>
            <person name="Sisk P."/>
            <person name="Sykes S."/>
            <person name="Wortman J."/>
            <person name="Nusbaum C."/>
            <person name="Birren B."/>
        </authorList>
    </citation>
    <scope>NUCLEOTIDE SEQUENCE [LARGE SCALE GENOMIC DNA]</scope>
    <source>
        <strain evidence="1 2">ATCC 51266</strain>
    </source>
</reference>
<proteinExistence type="predicted"/>
<keyword evidence="2" id="KW-1185">Reference proteome</keyword>
<sequence length="116" mass="13489">MAKKFYTRAELQTILATNPLKAEVSYKDRQDTASPENFIIYYPDRPSSQTTADDKIHMRKILVTVVHFHKKKLDSISELMAETFNSVPLAGNSSKQPETDYWADYYEFECWTKGAW</sequence>
<dbReference type="HOGENOM" id="CLU_2107662_0_0_9"/>
<evidence type="ECO:0000313" key="1">
    <source>
        <dbReference type="EMBL" id="EOT42748.1"/>
    </source>
</evidence>
<dbReference type="OrthoDB" id="9938982at2"/>
<comment type="caution">
    <text evidence="1">The sequence shown here is derived from an EMBL/GenBank/DDBJ whole genome shotgun (WGS) entry which is preliminary data.</text>
</comment>
<dbReference type="AlphaFoldDB" id="S1NXC4"/>
<name>S1NXC4_9ENTE</name>
<accession>S1NXC4</accession>
<gene>
    <name evidence="1" type="ORF">OMK_01109</name>
</gene>
<evidence type="ECO:0000313" key="2">
    <source>
        <dbReference type="Proteomes" id="UP000014127"/>
    </source>
</evidence>
<dbReference type="EMBL" id="AHYR01000004">
    <property type="protein sequence ID" value="EOT42748.1"/>
    <property type="molecule type" value="Genomic_DNA"/>
</dbReference>
<dbReference type="RefSeq" id="WP_016172287.1">
    <property type="nucleotide sequence ID" value="NZ_ASWK01000001.1"/>
</dbReference>